<dbReference type="Gene3D" id="3.40.50.1820">
    <property type="entry name" value="alpha/beta hydrolase"/>
    <property type="match status" value="1"/>
</dbReference>
<evidence type="ECO:0000313" key="12">
    <source>
        <dbReference type="EnsemblPlants" id="AES82458"/>
    </source>
</evidence>
<dbReference type="Gramene" id="rna44053">
    <property type="protein sequence ID" value="RHN49242.1"/>
    <property type="gene ID" value="gene44053"/>
</dbReference>
<sequence length="319" mass="35691">MEGIEHRTVEVNGIKMHIAEKGKEGPVVLFLHGFPELWYSWRHQIAALGSLGYRAVAPDLRGYGDTDAPASISSYTIFHLVGDIVALIDSLGVDQVFLVAHDWGAMIGWYLCLFRPEKIKAYVCLSVPYLPRNPKMKPVDGMRALFGDDYYICRFQEPGKMESEFAKGGPELLIKNMLTSRNSGPPILPKEGVIPNPHASGTKALPSWLSQEDITYYASKFEKTGFSGALNYYRNLNLNWELTAAWTAAKIKVPVKFITGDLDAVYTSFGTKQYIESGGFKKDVPNLEEVVIQEGVAHFNNQEAAEDISNHIYDFIKKF</sequence>
<dbReference type="Proteomes" id="UP000265566">
    <property type="component" value="Chromosome 7"/>
</dbReference>
<dbReference type="GO" id="GO:0016787">
    <property type="term" value="F:hydrolase activity"/>
    <property type="evidence" value="ECO:0000318"/>
    <property type="project" value="GO_Central"/>
</dbReference>
<dbReference type="InterPro" id="IPR000073">
    <property type="entry name" value="AB_hydrolase_1"/>
</dbReference>
<evidence type="ECO:0000256" key="5">
    <source>
        <dbReference type="ARBA" id="ARBA00038334"/>
    </source>
</evidence>
<evidence type="ECO:0000256" key="4">
    <source>
        <dbReference type="ARBA" id="ARBA00022801"/>
    </source>
</evidence>
<evidence type="ECO:0000313" key="13">
    <source>
        <dbReference type="Proteomes" id="UP000002051"/>
    </source>
</evidence>
<feature type="domain" description="AB hydrolase-1" evidence="9">
    <location>
        <begin position="26"/>
        <end position="135"/>
    </location>
</feature>
<evidence type="ECO:0000313" key="10">
    <source>
        <dbReference type="EMBL" id="AES82458.2"/>
    </source>
</evidence>
<keyword evidence="4 10" id="KW-0378">Hydrolase</keyword>
<evidence type="ECO:0000313" key="11">
    <source>
        <dbReference type="EMBL" id="RHN49242.1"/>
    </source>
</evidence>
<evidence type="ECO:0000256" key="8">
    <source>
        <dbReference type="ARBA" id="ARBA00093212"/>
    </source>
</evidence>
<protein>
    <recommendedName>
        <fullName evidence="3">soluble epoxide hydrolase</fullName>
        <ecNumber evidence="3">3.3.2.10</ecNumber>
    </recommendedName>
</protein>
<proteinExistence type="inferred from homology"/>
<dbReference type="PRINTS" id="PR00412">
    <property type="entry name" value="EPOXHYDRLASE"/>
</dbReference>
<dbReference type="eggNOG" id="KOG4178">
    <property type="taxonomic scope" value="Eukaryota"/>
</dbReference>
<comment type="subunit">
    <text evidence="2">Homodimer.</text>
</comment>
<gene>
    <name evidence="12" type="primary">11431752</name>
    <name evidence="10" type="ordered locus">MTR_7g112960</name>
    <name evidence="11" type="ORF">MtrunA17_Chr7g0272431</name>
</gene>
<dbReference type="EMBL" id="PSQE01000007">
    <property type="protein sequence ID" value="RHN49242.1"/>
    <property type="molecule type" value="Genomic_DNA"/>
</dbReference>
<dbReference type="Proteomes" id="UP000002051">
    <property type="component" value="Unassembled WGS sequence"/>
</dbReference>
<dbReference type="STRING" id="3880.G7KXL9"/>
<organism evidence="10 13">
    <name type="scientific">Medicago truncatula</name>
    <name type="common">Barrel medic</name>
    <name type="synonym">Medicago tribuloides</name>
    <dbReference type="NCBI Taxonomy" id="3880"/>
    <lineage>
        <taxon>Eukaryota</taxon>
        <taxon>Viridiplantae</taxon>
        <taxon>Streptophyta</taxon>
        <taxon>Embryophyta</taxon>
        <taxon>Tracheophyta</taxon>
        <taxon>Spermatophyta</taxon>
        <taxon>Magnoliopsida</taxon>
        <taxon>eudicotyledons</taxon>
        <taxon>Gunneridae</taxon>
        <taxon>Pentapetalae</taxon>
        <taxon>rosids</taxon>
        <taxon>fabids</taxon>
        <taxon>Fabales</taxon>
        <taxon>Fabaceae</taxon>
        <taxon>Papilionoideae</taxon>
        <taxon>50 kb inversion clade</taxon>
        <taxon>NPAAA clade</taxon>
        <taxon>Hologalegina</taxon>
        <taxon>IRL clade</taxon>
        <taxon>Trifolieae</taxon>
        <taxon>Medicago</taxon>
    </lineage>
</organism>
<dbReference type="InterPro" id="IPR029058">
    <property type="entry name" value="AB_hydrolase_fold"/>
</dbReference>
<evidence type="ECO:0000256" key="2">
    <source>
        <dbReference type="ARBA" id="ARBA00011738"/>
    </source>
</evidence>
<reference evidence="11" key="4">
    <citation type="journal article" date="2018" name="Nat. Plants">
        <title>Whole-genome landscape of Medicago truncatula symbiotic genes.</title>
        <authorList>
            <person name="Pecrix Y."/>
            <person name="Gamas P."/>
            <person name="Carrere S."/>
        </authorList>
    </citation>
    <scope>NUCLEOTIDE SEQUENCE</scope>
    <source>
        <tissue evidence="11">Leaves</tissue>
    </source>
</reference>
<dbReference type="PaxDb" id="3880-AES82458"/>
<comment type="catalytic activity">
    <reaction evidence="8">
        <text>(24S)-24,25-epoxycucurbitadienol + H2O = (24R)-24,25-dihydroxycucurbitadienol</text>
        <dbReference type="Rhea" id="RHEA:81855"/>
        <dbReference type="ChEBI" id="CHEBI:15377"/>
        <dbReference type="ChEBI" id="CHEBI:229949"/>
        <dbReference type="ChEBI" id="CHEBI:229950"/>
    </reaction>
    <physiologicalReaction direction="left-to-right" evidence="8">
        <dbReference type="Rhea" id="RHEA:81856"/>
    </physiologicalReaction>
</comment>
<dbReference type="EMBL" id="CM001223">
    <property type="protein sequence ID" value="AES82458.2"/>
    <property type="molecule type" value="Genomic_DNA"/>
</dbReference>
<reference evidence="12" key="3">
    <citation type="submission" date="2015-04" db="UniProtKB">
        <authorList>
            <consortium name="EnsemblPlants"/>
        </authorList>
    </citation>
    <scope>IDENTIFICATION</scope>
    <source>
        <strain evidence="12">cv. Jemalong A17</strain>
    </source>
</reference>
<dbReference type="Pfam" id="PF00561">
    <property type="entry name" value="Abhydrolase_1"/>
    <property type="match status" value="1"/>
</dbReference>
<dbReference type="EC" id="3.3.2.10" evidence="3"/>
<accession>G7KXL9</accession>
<reference evidence="10 13" key="2">
    <citation type="journal article" date="2014" name="BMC Genomics">
        <title>An improved genome release (version Mt4.0) for the model legume Medicago truncatula.</title>
        <authorList>
            <person name="Tang H."/>
            <person name="Krishnakumar V."/>
            <person name="Bidwell S."/>
            <person name="Rosen B."/>
            <person name="Chan A."/>
            <person name="Zhou S."/>
            <person name="Gentzbittel L."/>
            <person name="Childs K.L."/>
            <person name="Yandell M."/>
            <person name="Gundlach H."/>
            <person name="Mayer K.F."/>
            <person name="Schwartz D.C."/>
            <person name="Town C.D."/>
        </authorList>
    </citation>
    <scope>GENOME REANNOTATION</scope>
    <source>
        <strain evidence="12 13">cv. Jemalong A17</strain>
    </source>
</reference>
<dbReference type="OrthoDB" id="7130006at2759"/>
<evidence type="ECO:0000256" key="3">
    <source>
        <dbReference type="ARBA" id="ARBA00013006"/>
    </source>
</evidence>
<dbReference type="PANTHER" id="PTHR43329">
    <property type="entry name" value="EPOXIDE HYDROLASE"/>
    <property type="match status" value="1"/>
</dbReference>
<dbReference type="EnsemblPlants" id="AES82458">
    <property type="protein sequence ID" value="AES82458"/>
    <property type="gene ID" value="MTR_7g112960"/>
</dbReference>
<evidence type="ECO:0000256" key="1">
    <source>
        <dbReference type="ARBA" id="ARBA00004721"/>
    </source>
</evidence>
<dbReference type="GO" id="GO:0004301">
    <property type="term" value="F:epoxide hydrolase activity"/>
    <property type="evidence" value="ECO:0007669"/>
    <property type="project" value="UniProtKB-EC"/>
</dbReference>
<evidence type="ECO:0000256" key="6">
    <source>
        <dbReference type="ARBA" id="ARBA00051067"/>
    </source>
</evidence>
<dbReference type="HOGENOM" id="CLU_020336_7_2_1"/>
<comment type="pathway">
    <text evidence="1">Secondary metabolite biosynthesis; terpenoid biosynthesis.</text>
</comment>
<dbReference type="FunFam" id="3.40.50.1820:FF:000161">
    <property type="entry name" value="Epoxide hydrolase"/>
    <property type="match status" value="1"/>
</dbReference>
<keyword evidence="13" id="KW-1185">Reference proteome</keyword>
<comment type="function">
    <text evidence="7">Epoxide hydrolase involved in the biosynthesis of cucurbitacin and mogroside tetracyclic triterpene natural products (e.g. siamenoside I and mogrosides IV, V and VI). Cucurbitacins have cytotoxic properties and exhibit deterrent taste as a defense barrier against herbivores. Mogrosides are nonsugar highly oxygenated compounds used as high-intensity zero-calorie sweeteners; they also possess pharmacological properties such as regulating immunity, lowering blood sugar and lipid levels, protecting the liver, and acting as antioxidants and antitumor agents. Catalyzes the hydrolysis of aromatic epoxide-containing substrates, such as the conversion of 24,25-epoxycucurbitadienol to 24,25-dihydroxycucurbitadienol.</text>
</comment>
<reference evidence="10 13" key="1">
    <citation type="journal article" date="2011" name="Nature">
        <title>The Medicago genome provides insight into the evolution of rhizobial symbioses.</title>
        <authorList>
            <person name="Young N.D."/>
            <person name="Debelle F."/>
            <person name="Oldroyd G.E."/>
            <person name="Geurts R."/>
            <person name="Cannon S.B."/>
            <person name="Udvardi M.K."/>
            <person name="Benedito V.A."/>
            <person name="Mayer K.F."/>
            <person name="Gouzy J."/>
            <person name="Schoof H."/>
            <person name="Van de Peer Y."/>
            <person name="Proost S."/>
            <person name="Cook D.R."/>
            <person name="Meyers B.C."/>
            <person name="Spannagl M."/>
            <person name="Cheung F."/>
            <person name="De Mita S."/>
            <person name="Krishnakumar V."/>
            <person name="Gundlach H."/>
            <person name="Zhou S."/>
            <person name="Mudge J."/>
            <person name="Bharti A.K."/>
            <person name="Murray J.D."/>
            <person name="Naoumkina M.A."/>
            <person name="Rosen B."/>
            <person name="Silverstein K.A."/>
            <person name="Tang H."/>
            <person name="Rombauts S."/>
            <person name="Zhao P.X."/>
            <person name="Zhou P."/>
            <person name="Barbe V."/>
            <person name="Bardou P."/>
            <person name="Bechner M."/>
            <person name="Bellec A."/>
            <person name="Berger A."/>
            <person name="Berges H."/>
            <person name="Bidwell S."/>
            <person name="Bisseling T."/>
            <person name="Choisne N."/>
            <person name="Couloux A."/>
            <person name="Denny R."/>
            <person name="Deshpande S."/>
            <person name="Dai X."/>
            <person name="Doyle J.J."/>
            <person name="Dudez A.M."/>
            <person name="Farmer A.D."/>
            <person name="Fouteau S."/>
            <person name="Franken C."/>
            <person name="Gibelin C."/>
            <person name="Gish J."/>
            <person name="Goldstein S."/>
            <person name="Gonzalez A.J."/>
            <person name="Green P.J."/>
            <person name="Hallab A."/>
            <person name="Hartog M."/>
            <person name="Hua A."/>
            <person name="Humphray S.J."/>
            <person name="Jeong D.H."/>
            <person name="Jing Y."/>
            <person name="Jocker A."/>
            <person name="Kenton S.M."/>
            <person name="Kim D.J."/>
            <person name="Klee K."/>
            <person name="Lai H."/>
            <person name="Lang C."/>
            <person name="Lin S."/>
            <person name="Macmil S.L."/>
            <person name="Magdelenat G."/>
            <person name="Matthews L."/>
            <person name="McCorrison J."/>
            <person name="Monaghan E.L."/>
            <person name="Mun J.H."/>
            <person name="Najar F.Z."/>
            <person name="Nicholson C."/>
            <person name="Noirot C."/>
            <person name="O'Bleness M."/>
            <person name="Paule C.R."/>
            <person name="Poulain J."/>
            <person name="Prion F."/>
            <person name="Qin B."/>
            <person name="Qu C."/>
            <person name="Retzel E.F."/>
            <person name="Riddle C."/>
            <person name="Sallet E."/>
            <person name="Samain S."/>
            <person name="Samson N."/>
            <person name="Sanders I."/>
            <person name="Saurat O."/>
            <person name="Scarpelli C."/>
            <person name="Schiex T."/>
            <person name="Segurens B."/>
            <person name="Severin A.J."/>
            <person name="Sherrier D.J."/>
            <person name="Shi R."/>
            <person name="Sims S."/>
            <person name="Singer S.R."/>
            <person name="Sinharoy S."/>
            <person name="Sterck L."/>
            <person name="Viollet A."/>
            <person name="Wang B.B."/>
            <person name="Wang K."/>
            <person name="Wang M."/>
            <person name="Wang X."/>
            <person name="Warfsmann J."/>
            <person name="Weissenbach J."/>
            <person name="White D.D."/>
            <person name="White J.D."/>
            <person name="Wiley G.B."/>
            <person name="Wincker P."/>
            <person name="Xing Y."/>
            <person name="Yang L."/>
            <person name="Yao Z."/>
            <person name="Ying F."/>
            <person name="Zhai J."/>
            <person name="Zhou L."/>
            <person name="Zuber A."/>
            <person name="Denarie J."/>
            <person name="Dixon R.A."/>
            <person name="May G.D."/>
            <person name="Schwartz D.C."/>
            <person name="Rogers J."/>
            <person name="Quetier F."/>
            <person name="Town C.D."/>
            <person name="Roe B.A."/>
        </authorList>
    </citation>
    <scope>NUCLEOTIDE SEQUENCE [LARGE SCALE GENOMIC DNA]</scope>
    <source>
        <strain evidence="10">A17</strain>
        <strain evidence="12 13">cv. Jemalong A17</strain>
    </source>
</reference>
<evidence type="ECO:0000259" key="9">
    <source>
        <dbReference type="Pfam" id="PF00561"/>
    </source>
</evidence>
<comment type="catalytic activity">
    <reaction evidence="6">
        <text>an epoxide + H2O = an ethanediol</text>
        <dbReference type="Rhea" id="RHEA:19037"/>
        <dbReference type="ChEBI" id="CHEBI:15377"/>
        <dbReference type="ChEBI" id="CHEBI:32955"/>
        <dbReference type="ChEBI" id="CHEBI:140594"/>
        <dbReference type="EC" id="3.3.2.10"/>
    </reaction>
    <physiologicalReaction direction="left-to-right" evidence="6">
        <dbReference type="Rhea" id="RHEA:19038"/>
    </physiologicalReaction>
</comment>
<name>G7KXL9_MEDTR</name>
<dbReference type="InterPro" id="IPR000639">
    <property type="entry name" value="Epox_hydrolase-like"/>
</dbReference>
<comment type="similarity">
    <text evidence="5">Belongs to the AB hydrolase superfamily. Epoxide hydrolase family.</text>
</comment>
<evidence type="ECO:0000256" key="7">
    <source>
        <dbReference type="ARBA" id="ARBA00058358"/>
    </source>
</evidence>
<dbReference type="SUPFAM" id="SSF53474">
    <property type="entry name" value="alpha/beta-Hydrolases"/>
    <property type="match status" value="1"/>
</dbReference>
<dbReference type="AlphaFoldDB" id="G7KXL9"/>
<accession>A0A0C3WFQ5</accession>
<dbReference type="KEGG" id="mtr:11431752"/>